<dbReference type="GeneID" id="28834666"/>
<feature type="compositionally biased region" description="Basic and acidic residues" evidence="1">
    <location>
        <begin position="201"/>
        <end position="216"/>
    </location>
</feature>
<feature type="transmembrane region" description="Helical" evidence="2">
    <location>
        <begin position="216"/>
        <end position="236"/>
    </location>
</feature>
<keyword evidence="5" id="KW-1185">Reference proteome</keyword>
<dbReference type="InterPro" id="IPR036020">
    <property type="entry name" value="WW_dom_sf"/>
</dbReference>
<protein>
    <recommendedName>
        <fullName evidence="3">WW domain-containing protein</fullName>
    </recommendedName>
</protein>
<name>A0A1B8GXU6_9PEZI</name>
<gene>
    <name evidence="4" type="ORF">VE01_01280</name>
</gene>
<dbReference type="AlphaFoldDB" id="A0A1B8GXU6"/>
<feature type="compositionally biased region" description="Basic and acidic residues" evidence="1">
    <location>
        <begin position="7"/>
        <end position="25"/>
    </location>
</feature>
<feature type="region of interest" description="Disordered" evidence="1">
    <location>
        <begin position="240"/>
        <end position="275"/>
    </location>
</feature>
<feature type="domain" description="WW" evidence="3">
    <location>
        <begin position="115"/>
        <end position="149"/>
    </location>
</feature>
<keyword evidence="2" id="KW-0812">Transmembrane</keyword>
<feature type="region of interest" description="Disordered" evidence="1">
    <location>
        <begin position="149"/>
        <end position="216"/>
    </location>
</feature>
<feature type="compositionally biased region" description="Gly residues" evidence="1">
    <location>
        <begin position="169"/>
        <end position="192"/>
    </location>
</feature>
<dbReference type="STRING" id="342668.A0A1B8GXU6"/>
<dbReference type="PROSITE" id="PS50020">
    <property type="entry name" value="WW_DOMAIN_2"/>
    <property type="match status" value="1"/>
</dbReference>
<sequence length="290" mass="30578">MSFFKKITKDFENLMGDDKKPKDEPQADQQRAADNTGYAPPQPQYGGPQGQYGAPQGQYGGPQGQYGAPQGQYSAPQGQYGAPQDHQYGAPPPGPPPGKYTAPPHSQSAPIPPTPSLPQGWSALWDPAGSRWAYLEVSNSKVVWTVPTSPSYGGHDDGTRGLDNNHGGYDAGYGGQGGYGGQPGYGGQGGYDQSGYAGQGEYKDQEKKKEKDDKKMMMMGAAGGVAAGAIGGALLMNALDDDDEHHAAPMQGELPKETADGSSVSSSDREEVEEARAVYEEAYEDTYGSD</sequence>
<evidence type="ECO:0000256" key="1">
    <source>
        <dbReference type="SAM" id="MobiDB-lite"/>
    </source>
</evidence>
<evidence type="ECO:0000259" key="3">
    <source>
        <dbReference type="PROSITE" id="PS50020"/>
    </source>
</evidence>
<reference evidence="5" key="2">
    <citation type="journal article" date="2018" name="Nat. Commun.">
        <title>Extreme sensitivity to ultraviolet light in the fungal pathogen causing white-nose syndrome of bats.</title>
        <authorList>
            <person name="Palmer J.M."/>
            <person name="Drees K.P."/>
            <person name="Foster J.T."/>
            <person name="Lindner D.L."/>
        </authorList>
    </citation>
    <scope>NUCLEOTIDE SEQUENCE [LARGE SCALE GENOMIC DNA]</scope>
    <source>
        <strain evidence="5">UAMH 10579</strain>
    </source>
</reference>
<dbReference type="InterPro" id="IPR001202">
    <property type="entry name" value="WW_dom"/>
</dbReference>
<evidence type="ECO:0000313" key="4">
    <source>
        <dbReference type="EMBL" id="OBU00658.1"/>
    </source>
</evidence>
<evidence type="ECO:0000256" key="2">
    <source>
        <dbReference type="SAM" id="Phobius"/>
    </source>
</evidence>
<accession>A0A1B8GXU6</accession>
<feature type="region of interest" description="Disordered" evidence="1">
    <location>
        <begin position="1"/>
        <end position="124"/>
    </location>
</feature>
<dbReference type="OrthoDB" id="3440465at2759"/>
<keyword evidence="2" id="KW-1133">Transmembrane helix</keyword>
<keyword evidence="2" id="KW-0472">Membrane</keyword>
<dbReference type="EMBL" id="KV460208">
    <property type="protein sequence ID" value="OBU00658.1"/>
    <property type="molecule type" value="Genomic_DNA"/>
</dbReference>
<dbReference type="Proteomes" id="UP000091956">
    <property type="component" value="Unassembled WGS sequence"/>
</dbReference>
<dbReference type="RefSeq" id="XP_018134390.1">
    <property type="nucleotide sequence ID" value="XM_018270805.2"/>
</dbReference>
<organism evidence="4 5">
    <name type="scientific">Pseudogymnoascus verrucosus</name>
    <dbReference type="NCBI Taxonomy" id="342668"/>
    <lineage>
        <taxon>Eukaryota</taxon>
        <taxon>Fungi</taxon>
        <taxon>Dikarya</taxon>
        <taxon>Ascomycota</taxon>
        <taxon>Pezizomycotina</taxon>
        <taxon>Leotiomycetes</taxon>
        <taxon>Thelebolales</taxon>
        <taxon>Thelebolaceae</taxon>
        <taxon>Pseudogymnoascus</taxon>
    </lineage>
</organism>
<evidence type="ECO:0000313" key="5">
    <source>
        <dbReference type="Proteomes" id="UP000091956"/>
    </source>
</evidence>
<dbReference type="SUPFAM" id="SSF51045">
    <property type="entry name" value="WW domain"/>
    <property type="match status" value="1"/>
</dbReference>
<proteinExistence type="predicted"/>
<reference evidence="4 5" key="1">
    <citation type="submission" date="2016-03" db="EMBL/GenBank/DDBJ databases">
        <title>Comparative genomics of Pseudogymnoascus destructans, the fungus causing white-nose syndrome of bats.</title>
        <authorList>
            <person name="Palmer J.M."/>
            <person name="Drees K.P."/>
            <person name="Foster J.T."/>
            <person name="Lindner D.L."/>
        </authorList>
    </citation>
    <scope>NUCLEOTIDE SEQUENCE [LARGE SCALE GENOMIC DNA]</scope>
    <source>
        <strain evidence="4 5">UAMH 10579</strain>
    </source>
</reference>